<keyword evidence="3" id="KW-0963">Cytoplasm</keyword>
<comment type="subcellular location">
    <subcellularLocation>
        <location evidence="1">Cytoplasm</location>
    </subcellularLocation>
</comment>
<keyword evidence="4" id="KW-0677">Repeat</keyword>
<reference evidence="9" key="1">
    <citation type="submission" date="2017-01" db="EMBL/GenBank/DDBJ databases">
        <authorList>
            <person name="Wang Y."/>
            <person name="White M."/>
            <person name="Kvist S."/>
            <person name="Moncalvo J.-M."/>
        </authorList>
    </citation>
    <scope>NUCLEOTIDE SEQUENCE [LARGE SCALE GENOMIC DNA]</scope>
    <source>
        <strain evidence="9">COL-18-3</strain>
    </source>
</reference>
<evidence type="ECO:0000313" key="9">
    <source>
        <dbReference type="Proteomes" id="UP000188320"/>
    </source>
</evidence>
<evidence type="ECO:0000259" key="7">
    <source>
        <dbReference type="PROSITE" id="PS50166"/>
    </source>
</evidence>
<sequence length="822" mass="91573">MEWNPQPNDLQQLVELLINTQSTDNVVQQENNNRLAQLEKVPQFTRYLTYVLTRMTEQRPEVRAVAGLLLKNVLVRVGYTQMDNAERTYLKNELLNRQGVGETDSLVRHTLGTVISTVIIKGGLRDWPEGLHHLLEGIQSTDYRIAEGSWDALSKVCEESTDIEEQLGAGYTAVELMVPKFLEYFGAENAVVRNHAIKTVTTIFTRGYDSMAAFKEAYVNELFKRANDDNMEVRRNVCKAIVAVVEQDRSLLLRELDAVIEYMIGCTASDDLGLAMEACEFWMALCEGSDDKDKIYNDKLRNHLPQLVPVLLKGSRYSEDDLAVLDSDDNENDNNVKPQFHKVKNEISVGNDKSNQDIDDDDDDEDEDDEDDEEDEVYSEWNLRKCSAASMDTLSLIYQDELFQILSNELNTYLFSPQWEVRESGILILGAVAEGCEQSIQQHLPQLMPYLLAGICDQKLLEAACSALSTIEESAGEQMANYLQPVLQTLVAAFSTYHQRNLIILYDTIGTLADSVGSALTPHCSIIMPVLMDRLAVVSTNLGLGDDVYDTYPLLECLSSISVALGSAFMPFASQSYSCCVSFIHHALDLAHSDMYADLFDPDLVTVSLDLISSTIQALSPSLAPQLLSSTQLPLFFQLLSSCLSSDNSEIRQSAFALLGDMAINCFSLLPDHLPLFLHLILLNCDPKALHSSINASNNAVWAAGEIIMRLAQFNPPPALSSKLDPLLPTLLQHFIYIINTPDLPLALVENAAVTTGRFAFYAPALVVQNLDSFYQRWISIIPALSDPFEKSSSKTGLLRAIDSCIDDQNTKLHLYNSINPL</sequence>
<evidence type="ECO:0000256" key="2">
    <source>
        <dbReference type="ARBA" id="ARBA00022448"/>
    </source>
</evidence>
<evidence type="ECO:0000313" key="8">
    <source>
        <dbReference type="EMBL" id="OMH86037.1"/>
    </source>
</evidence>
<feature type="region of interest" description="Disordered" evidence="6">
    <location>
        <begin position="348"/>
        <end position="379"/>
    </location>
</feature>
<gene>
    <name evidence="8" type="ORF">AX774_g418</name>
</gene>
<keyword evidence="2" id="KW-0813">Transport</keyword>
<dbReference type="InterPro" id="IPR001494">
    <property type="entry name" value="Importin-beta_N"/>
</dbReference>
<dbReference type="InterPro" id="IPR016024">
    <property type="entry name" value="ARM-type_fold"/>
</dbReference>
<name>A0A1R1PYK5_ZANCU</name>
<dbReference type="GO" id="GO:0005737">
    <property type="term" value="C:cytoplasm"/>
    <property type="evidence" value="ECO:0007669"/>
    <property type="project" value="UniProtKB-SubCell"/>
</dbReference>
<organism evidence="8 9">
    <name type="scientific">Zancudomyces culisetae</name>
    <name type="common">Gut fungus</name>
    <name type="synonym">Smittium culisetae</name>
    <dbReference type="NCBI Taxonomy" id="1213189"/>
    <lineage>
        <taxon>Eukaryota</taxon>
        <taxon>Fungi</taxon>
        <taxon>Fungi incertae sedis</taxon>
        <taxon>Zoopagomycota</taxon>
        <taxon>Kickxellomycotina</taxon>
        <taxon>Harpellomycetes</taxon>
        <taxon>Harpellales</taxon>
        <taxon>Legeriomycetaceae</taxon>
        <taxon>Zancudomyces</taxon>
    </lineage>
</organism>
<accession>A0A1R1PYK5</accession>
<evidence type="ECO:0000256" key="6">
    <source>
        <dbReference type="SAM" id="MobiDB-lite"/>
    </source>
</evidence>
<dbReference type="Pfam" id="PF25574">
    <property type="entry name" value="TPR_IMB1"/>
    <property type="match status" value="1"/>
</dbReference>
<dbReference type="Gene3D" id="1.25.10.10">
    <property type="entry name" value="Leucine-rich Repeat Variant"/>
    <property type="match status" value="2"/>
</dbReference>
<dbReference type="InterPro" id="IPR011989">
    <property type="entry name" value="ARM-like"/>
</dbReference>
<dbReference type="EMBL" id="LSSK01000021">
    <property type="protein sequence ID" value="OMH86037.1"/>
    <property type="molecule type" value="Genomic_DNA"/>
</dbReference>
<proteinExistence type="predicted"/>
<dbReference type="Proteomes" id="UP000188320">
    <property type="component" value="Unassembled WGS sequence"/>
</dbReference>
<evidence type="ECO:0000256" key="5">
    <source>
        <dbReference type="ARBA" id="ARBA00022927"/>
    </source>
</evidence>
<feature type="domain" description="Importin N-terminal" evidence="7">
    <location>
        <begin position="31"/>
        <end position="95"/>
    </location>
</feature>
<keyword evidence="9" id="KW-1185">Reference proteome</keyword>
<dbReference type="InterPro" id="IPR040122">
    <property type="entry name" value="Importin_beta"/>
</dbReference>
<dbReference type="OrthoDB" id="951172at2759"/>
<dbReference type="SUPFAM" id="SSF48371">
    <property type="entry name" value="ARM repeat"/>
    <property type="match status" value="1"/>
</dbReference>
<evidence type="ECO:0000256" key="1">
    <source>
        <dbReference type="ARBA" id="ARBA00004496"/>
    </source>
</evidence>
<protein>
    <submittedName>
        <fullName evidence="8">Transportin-1</fullName>
    </submittedName>
</protein>
<dbReference type="InterPro" id="IPR058584">
    <property type="entry name" value="IMB1_TNPO1-like_TPR"/>
</dbReference>
<evidence type="ECO:0000256" key="3">
    <source>
        <dbReference type="ARBA" id="ARBA00022490"/>
    </source>
</evidence>
<dbReference type="GO" id="GO:0006606">
    <property type="term" value="P:protein import into nucleus"/>
    <property type="evidence" value="ECO:0007669"/>
    <property type="project" value="InterPro"/>
</dbReference>
<comment type="caution">
    <text evidence="8">The sequence shown here is derived from an EMBL/GenBank/DDBJ whole genome shotgun (WGS) entry which is preliminary data.</text>
</comment>
<keyword evidence="5" id="KW-0653">Protein transport</keyword>
<dbReference type="PROSITE" id="PS50166">
    <property type="entry name" value="IMPORTIN_B_NT"/>
    <property type="match status" value="1"/>
</dbReference>
<feature type="compositionally biased region" description="Acidic residues" evidence="6">
    <location>
        <begin position="357"/>
        <end position="378"/>
    </location>
</feature>
<dbReference type="AlphaFoldDB" id="A0A1R1PYK5"/>
<dbReference type="PANTHER" id="PTHR10527">
    <property type="entry name" value="IMPORTIN BETA"/>
    <property type="match status" value="1"/>
</dbReference>
<dbReference type="Pfam" id="PF03810">
    <property type="entry name" value="IBN_N"/>
    <property type="match status" value="1"/>
</dbReference>
<dbReference type="GO" id="GO:0031267">
    <property type="term" value="F:small GTPase binding"/>
    <property type="evidence" value="ECO:0007669"/>
    <property type="project" value="InterPro"/>
</dbReference>
<evidence type="ECO:0000256" key="4">
    <source>
        <dbReference type="ARBA" id="ARBA00022737"/>
    </source>
</evidence>